<sequence length="120" mass="13569">MWTRVVVVRLVNVAIVAARVGTGLQYTSSVRRQKVEENEYGILWKEGGSELDYKRGNGVAMVTNKIGSCGGWWVRPCFVGNIKGKKEKEQKYSESPENMVKFTERCRRIVLVRIAQGTAM</sequence>
<dbReference type="EnsemblMetazoa" id="RPRC003983-RA">
    <property type="protein sequence ID" value="RPRC003983-PA"/>
    <property type="gene ID" value="RPRC003983"/>
</dbReference>
<evidence type="ECO:0000313" key="1">
    <source>
        <dbReference type="EnsemblMetazoa" id="RPRC003983-PA"/>
    </source>
</evidence>
<organism evidence="1 2">
    <name type="scientific">Rhodnius prolixus</name>
    <name type="common">Triatomid bug</name>
    <dbReference type="NCBI Taxonomy" id="13249"/>
    <lineage>
        <taxon>Eukaryota</taxon>
        <taxon>Metazoa</taxon>
        <taxon>Ecdysozoa</taxon>
        <taxon>Arthropoda</taxon>
        <taxon>Hexapoda</taxon>
        <taxon>Insecta</taxon>
        <taxon>Pterygota</taxon>
        <taxon>Neoptera</taxon>
        <taxon>Paraneoptera</taxon>
        <taxon>Hemiptera</taxon>
        <taxon>Heteroptera</taxon>
        <taxon>Panheteroptera</taxon>
        <taxon>Cimicomorpha</taxon>
        <taxon>Reduviidae</taxon>
        <taxon>Triatominae</taxon>
        <taxon>Rhodnius</taxon>
    </lineage>
</organism>
<accession>T1HIW0</accession>
<dbReference type="AlphaFoldDB" id="T1HIW0"/>
<dbReference type="EMBL" id="ACPB03029952">
    <property type="status" value="NOT_ANNOTATED_CDS"/>
    <property type="molecule type" value="Genomic_DNA"/>
</dbReference>
<protein>
    <submittedName>
        <fullName evidence="1">Uncharacterized protein</fullName>
    </submittedName>
</protein>
<dbReference type="VEuPathDB" id="VectorBase:RPRC003983"/>
<reference evidence="1" key="1">
    <citation type="submission" date="2015-05" db="UniProtKB">
        <authorList>
            <consortium name="EnsemblMetazoa"/>
        </authorList>
    </citation>
    <scope>IDENTIFICATION</scope>
</reference>
<dbReference type="HOGENOM" id="CLU_2055622_0_0_1"/>
<name>T1HIW0_RHOPR</name>
<dbReference type="Proteomes" id="UP000015103">
    <property type="component" value="Unassembled WGS sequence"/>
</dbReference>
<proteinExistence type="predicted"/>
<evidence type="ECO:0000313" key="2">
    <source>
        <dbReference type="Proteomes" id="UP000015103"/>
    </source>
</evidence>
<keyword evidence="2" id="KW-1185">Reference proteome</keyword>
<dbReference type="InParanoid" id="T1HIW0"/>